<dbReference type="HAMAP" id="MF_00287">
    <property type="entry name" value="BdbC"/>
    <property type="match status" value="1"/>
</dbReference>
<keyword evidence="4 12" id="KW-0812">Transmembrane</keyword>
<evidence type="ECO:0000256" key="7">
    <source>
        <dbReference type="ARBA" id="ARBA00023002"/>
    </source>
</evidence>
<dbReference type="AlphaFoldDB" id="A0A5D4QZ39"/>
<dbReference type="SUPFAM" id="SSF158442">
    <property type="entry name" value="DsbB-like"/>
    <property type="match status" value="1"/>
</dbReference>
<name>A0A5D4QZ39_9BACI</name>
<keyword evidence="5 12" id="KW-0249">Electron transport</keyword>
<feature type="transmembrane region" description="Helical" evidence="13">
    <location>
        <begin position="113"/>
        <end position="138"/>
    </location>
</feature>
<keyword evidence="10 12" id="KW-0143">Chaperone</keyword>
<dbReference type="GO" id="GO:0005886">
    <property type="term" value="C:plasma membrane"/>
    <property type="evidence" value="ECO:0007669"/>
    <property type="project" value="UniProtKB-SubCell"/>
</dbReference>
<gene>
    <name evidence="12" type="primary">bdbC</name>
    <name evidence="14" type="ORF">FZD51_22035</name>
</gene>
<dbReference type="Proteomes" id="UP000322139">
    <property type="component" value="Unassembled WGS sequence"/>
</dbReference>
<evidence type="ECO:0000256" key="4">
    <source>
        <dbReference type="ARBA" id="ARBA00022692"/>
    </source>
</evidence>
<dbReference type="NCBIfam" id="NF002849">
    <property type="entry name" value="PRK03113.1"/>
    <property type="match status" value="1"/>
</dbReference>
<evidence type="ECO:0000256" key="3">
    <source>
        <dbReference type="ARBA" id="ARBA00022448"/>
    </source>
</evidence>
<evidence type="ECO:0000256" key="10">
    <source>
        <dbReference type="ARBA" id="ARBA00023186"/>
    </source>
</evidence>
<evidence type="ECO:0000256" key="12">
    <source>
        <dbReference type="HAMAP-Rule" id="MF_00287"/>
    </source>
</evidence>
<keyword evidence="3 12" id="KW-0813">Transport</keyword>
<comment type="function">
    <text evidence="12">Required for disulfide bond formation in some proteins.</text>
</comment>
<evidence type="ECO:0000256" key="1">
    <source>
        <dbReference type="ARBA" id="ARBA00004141"/>
    </source>
</evidence>
<organism evidence="14 15">
    <name type="scientific">Bacillus infantis</name>
    <dbReference type="NCBI Taxonomy" id="324767"/>
    <lineage>
        <taxon>Bacteria</taxon>
        <taxon>Bacillati</taxon>
        <taxon>Bacillota</taxon>
        <taxon>Bacilli</taxon>
        <taxon>Bacillales</taxon>
        <taxon>Bacillaceae</taxon>
        <taxon>Bacillus</taxon>
    </lineage>
</organism>
<evidence type="ECO:0000256" key="5">
    <source>
        <dbReference type="ARBA" id="ARBA00022982"/>
    </source>
</evidence>
<dbReference type="PIRSF" id="PIRSF036659">
    <property type="entry name" value="BdbC"/>
    <property type="match status" value="1"/>
</dbReference>
<reference evidence="14 15" key="1">
    <citation type="submission" date="2019-08" db="EMBL/GenBank/DDBJ databases">
        <title>Bacillus genomes from the desert of Cuatro Cienegas, Coahuila.</title>
        <authorList>
            <person name="Olmedo-Alvarez G."/>
        </authorList>
    </citation>
    <scope>NUCLEOTIDE SEQUENCE [LARGE SCALE GENOMIC DNA]</scope>
    <source>
        <strain evidence="14 15">CH446_14T</strain>
    </source>
</reference>
<keyword evidence="7 12" id="KW-0560">Oxidoreductase</keyword>
<dbReference type="Gene3D" id="1.20.1550.10">
    <property type="entry name" value="DsbB-like"/>
    <property type="match status" value="1"/>
</dbReference>
<accession>A0A5D4QZ39</accession>
<comment type="caution">
    <text evidence="12">Lacks conserved residue(s) required for the propagation of feature annotation.</text>
</comment>
<keyword evidence="11 12" id="KW-0676">Redox-active center</keyword>
<dbReference type="InterPro" id="IPR003752">
    <property type="entry name" value="DiS_bond_form_DsbB/BdbC"/>
</dbReference>
<sequence length="145" mass="16413">MDKPKQDPRENLLFLAWAASILAMFGSLYFSEVRHYEPCALCWYQRIAMYPLAVILGIAVIKKDFKISFYTMILSAAGACISIYHYSIQKVSFLGENALSCGRVPCTGQYINWLGFITIPLLALTAFIIIFITSLIIWKKTKEAV</sequence>
<dbReference type="GO" id="GO:0006457">
    <property type="term" value="P:protein folding"/>
    <property type="evidence" value="ECO:0007669"/>
    <property type="project" value="InterPro"/>
</dbReference>
<evidence type="ECO:0000313" key="15">
    <source>
        <dbReference type="Proteomes" id="UP000322139"/>
    </source>
</evidence>
<protein>
    <recommendedName>
        <fullName evidence="12">Probable disulfide formation protein</fullName>
    </recommendedName>
    <alternativeName>
        <fullName evidence="12">Disulfide oxidoreductase</fullName>
    </alternativeName>
    <alternativeName>
        <fullName evidence="12">Thiol-disulfide oxidoreductase</fullName>
    </alternativeName>
</protein>
<dbReference type="EMBL" id="VTER01000014">
    <property type="protein sequence ID" value="TYS43166.1"/>
    <property type="molecule type" value="Genomic_DNA"/>
</dbReference>
<feature type="transmembrane region" description="Helical" evidence="13">
    <location>
        <begin position="43"/>
        <end position="61"/>
    </location>
</feature>
<dbReference type="InterPro" id="IPR023380">
    <property type="entry name" value="DsbB-like_sf"/>
</dbReference>
<feature type="transmembrane region" description="Helical" evidence="13">
    <location>
        <begin position="12"/>
        <end position="31"/>
    </location>
</feature>
<feature type="transmembrane region" description="Helical" evidence="13">
    <location>
        <begin position="68"/>
        <end position="87"/>
    </location>
</feature>
<keyword evidence="9 12" id="KW-1015">Disulfide bond</keyword>
<dbReference type="GO" id="GO:0015035">
    <property type="term" value="F:protein-disulfide reductase activity"/>
    <property type="evidence" value="ECO:0007669"/>
    <property type="project" value="UniProtKB-UniRule"/>
</dbReference>
<evidence type="ECO:0000256" key="2">
    <source>
        <dbReference type="ARBA" id="ARBA00007602"/>
    </source>
</evidence>
<dbReference type="RefSeq" id="WP_148976714.1">
    <property type="nucleotide sequence ID" value="NZ_JBNIKT010000011.1"/>
</dbReference>
<evidence type="ECO:0000256" key="6">
    <source>
        <dbReference type="ARBA" id="ARBA00022989"/>
    </source>
</evidence>
<evidence type="ECO:0000256" key="9">
    <source>
        <dbReference type="ARBA" id="ARBA00023157"/>
    </source>
</evidence>
<feature type="disulfide bond" description="Redox-active" evidence="12">
    <location>
        <begin position="39"/>
        <end position="42"/>
    </location>
</feature>
<evidence type="ECO:0000256" key="13">
    <source>
        <dbReference type="SAM" id="Phobius"/>
    </source>
</evidence>
<comment type="caution">
    <text evidence="14">The sequence shown here is derived from an EMBL/GenBank/DDBJ whole genome shotgun (WGS) entry which is preliminary data.</text>
</comment>
<dbReference type="PANTHER" id="PTHR43469">
    <property type="entry name" value="DISULFIDE FORMATION PROTEIN-RELATED"/>
    <property type="match status" value="1"/>
</dbReference>
<evidence type="ECO:0000256" key="11">
    <source>
        <dbReference type="ARBA" id="ARBA00023284"/>
    </source>
</evidence>
<dbReference type="InterPro" id="IPR012187">
    <property type="entry name" value="Disulphide_bond_form_BdbC"/>
</dbReference>
<evidence type="ECO:0000256" key="8">
    <source>
        <dbReference type="ARBA" id="ARBA00023136"/>
    </source>
</evidence>
<comment type="subcellular location">
    <subcellularLocation>
        <location evidence="12">Cell membrane</location>
        <topology evidence="12">Multi-pass membrane protein</topology>
    </subcellularLocation>
    <subcellularLocation>
        <location evidence="1">Membrane</location>
        <topology evidence="1">Multi-pass membrane protein</topology>
    </subcellularLocation>
</comment>
<evidence type="ECO:0000313" key="14">
    <source>
        <dbReference type="EMBL" id="TYS43166.1"/>
    </source>
</evidence>
<proteinExistence type="inferred from homology"/>
<dbReference type="PANTHER" id="PTHR43469:SF1">
    <property type="entry name" value="SPBETA PROPHAGE-DERIVED DISULFIDE BOND FORMATION PROTEIN B"/>
    <property type="match status" value="1"/>
</dbReference>
<keyword evidence="8 12" id="KW-0472">Membrane</keyword>
<comment type="similarity">
    <text evidence="2 12">Belongs to the DsbB family. BdbC subfamily.</text>
</comment>
<keyword evidence="12" id="KW-1003">Cell membrane</keyword>
<keyword evidence="6 12" id="KW-1133">Transmembrane helix</keyword>
<dbReference type="Pfam" id="PF02600">
    <property type="entry name" value="DsbB"/>
    <property type="match status" value="1"/>
</dbReference>